<evidence type="ECO:0000256" key="2">
    <source>
        <dbReference type="SAM" id="SignalP"/>
    </source>
</evidence>
<accession>A0A921DXU0</accession>
<dbReference type="AlphaFoldDB" id="A0A921DXU0"/>
<reference evidence="3" key="1">
    <citation type="journal article" date="2021" name="PeerJ">
        <title>Extensive microbial diversity within the chicken gut microbiome revealed by metagenomics and culture.</title>
        <authorList>
            <person name="Gilroy R."/>
            <person name="Ravi A."/>
            <person name="Getino M."/>
            <person name="Pursley I."/>
            <person name="Horton D.L."/>
            <person name="Alikhan N.F."/>
            <person name="Baker D."/>
            <person name="Gharbi K."/>
            <person name="Hall N."/>
            <person name="Watson M."/>
            <person name="Adriaenssens E.M."/>
            <person name="Foster-Nyarko E."/>
            <person name="Jarju S."/>
            <person name="Secka A."/>
            <person name="Antonio M."/>
            <person name="Oren A."/>
            <person name="Chaudhuri R.R."/>
            <person name="La Ragione R."/>
            <person name="Hildebrand F."/>
            <person name="Pallen M.J."/>
        </authorList>
    </citation>
    <scope>NUCLEOTIDE SEQUENCE</scope>
    <source>
        <strain evidence="3">6019</strain>
    </source>
</reference>
<protein>
    <submittedName>
        <fullName evidence="3">Uncharacterized protein</fullName>
    </submittedName>
</protein>
<dbReference type="EMBL" id="DYYI01000079">
    <property type="protein sequence ID" value="HJE20169.1"/>
    <property type="molecule type" value="Genomic_DNA"/>
</dbReference>
<evidence type="ECO:0000313" key="4">
    <source>
        <dbReference type="Proteomes" id="UP000763505"/>
    </source>
</evidence>
<feature type="region of interest" description="Disordered" evidence="1">
    <location>
        <begin position="274"/>
        <end position="343"/>
    </location>
</feature>
<evidence type="ECO:0000256" key="1">
    <source>
        <dbReference type="SAM" id="MobiDB-lite"/>
    </source>
</evidence>
<gene>
    <name evidence="3" type="ORF">K8V35_07435</name>
</gene>
<feature type="signal peptide" evidence="2">
    <location>
        <begin position="1"/>
        <end position="23"/>
    </location>
</feature>
<sequence length="343" mass="38566">MKKLFTTVLSITAMGALAVTANAQETETETDLFEDRSEDAVIANDVISLVADTEYETSDVTLSEILGETQDFETYVALLDLGVAIRDMNAETLIEENYTSMDAIIAESGENVEIETFLLQEDQLFPNVYGNSETDELIMYEGGVAQESSLTESIGDVNEIFYYRYEDLESLILELEEYATIYENDEHYIITVESDEDEVEAIINQKESFAFEGIDEETKTFGLISLVDKESGLLTHTGMFADAFNADESGRITVEVGVIFEAFDEYETVEEFREVNEISYDEAAPTEDVETDGVESDDLEEDVETEEDTETEEDVETEEDTETEDDVETEEDTETEDSEEDAE</sequence>
<keyword evidence="2" id="KW-0732">Signal</keyword>
<proteinExistence type="predicted"/>
<dbReference type="Proteomes" id="UP000763505">
    <property type="component" value="Unassembled WGS sequence"/>
</dbReference>
<organism evidence="3 4">
    <name type="scientific">Aliicoccus persicus</name>
    <dbReference type="NCBI Taxonomy" id="930138"/>
    <lineage>
        <taxon>Bacteria</taxon>
        <taxon>Bacillati</taxon>
        <taxon>Bacillota</taxon>
        <taxon>Bacilli</taxon>
        <taxon>Bacillales</taxon>
        <taxon>Staphylococcaceae</taxon>
        <taxon>Aliicoccus</taxon>
    </lineage>
</organism>
<reference evidence="3" key="2">
    <citation type="submission" date="2021-09" db="EMBL/GenBank/DDBJ databases">
        <authorList>
            <person name="Gilroy R."/>
        </authorList>
    </citation>
    <scope>NUCLEOTIDE SEQUENCE</scope>
    <source>
        <strain evidence="3">6019</strain>
    </source>
</reference>
<name>A0A921DXU0_9STAP</name>
<comment type="caution">
    <text evidence="3">The sequence shown here is derived from an EMBL/GenBank/DDBJ whole genome shotgun (WGS) entry which is preliminary data.</text>
</comment>
<feature type="compositionally biased region" description="Acidic residues" evidence="1">
    <location>
        <begin position="284"/>
        <end position="343"/>
    </location>
</feature>
<feature type="chain" id="PRO_5037715915" evidence="2">
    <location>
        <begin position="24"/>
        <end position="343"/>
    </location>
</feature>
<evidence type="ECO:0000313" key="3">
    <source>
        <dbReference type="EMBL" id="HJE20169.1"/>
    </source>
</evidence>